<dbReference type="SUPFAM" id="SSF109604">
    <property type="entry name" value="HD-domain/PDEase-like"/>
    <property type="match status" value="1"/>
</dbReference>
<proteinExistence type="predicted"/>
<accession>A0A4R6X7A5</accession>
<dbReference type="AlphaFoldDB" id="A0A4R6X7A5"/>
<keyword evidence="3" id="KW-1185">Reference proteome</keyword>
<feature type="domain" description="HD-GYP" evidence="1">
    <location>
        <begin position="253"/>
        <end position="449"/>
    </location>
</feature>
<dbReference type="InterPro" id="IPR003607">
    <property type="entry name" value="HD/PDEase_dom"/>
</dbReference>
<evidence type="ECO:0000313" key="2">
    <source>
        <dbReference type="EMBL" id="TDR13214.1"/>
    </source>
</evidence>
<sequence>MAKFDVTSLFGVNIDFAYFDVFELLELLGVSRRILKTERVANLIKKHGEKHHIVSVAIRQVLLSELKATLNKELLPFHSPFQDVHITSTDYERRYEAEEKLILLCYSISLSKSVTSIRRLKGEEFSKNPREFHSKGKSLYDYFRSLLNDNTREYVLAYKEGRVDPNGLLTSASESEKGEVEVNSEPLHAETDQQRAISRKDHAATVPFHKEVERATSLMINGVQLLHEEVKQSLAGVPLNVLRLSSFCKKLIESYDRNPHSLLAARHIQNSEDYIAQHSIACAILACHLSKSLQLTSRYVEVIVLGALLFDIGRFKLPEAIAKKTGKLTEAEFQLTRKHLSFGEVLLSGSSDIPKVVYQMLWEHHERLDGSGYPQGKFDDEISAYGKIGSIVDAYDSLTSEQVHRAALTPTEALRKMQKEAGVAFDKNILTVFIKSLGPIPVGSCVALSNGRLGFVLTLSNKHAPSLVRQVYSITTKAFISPSDIALDKNDDVKVSKVVLPGDFDLRFIDHIS</sequence>
<organism evidence="2 3">
    <name type="scientific">Marinomonas communis</name>
    <dbReference type="NCBI Taxonomy" id="28254"/>
    <lineage>
        <taxon>Bacteria</taxon>
        <taxon>Pseudomonadati</taxon>
        <taxon>Pseudomonadota</taxon>
        <taxon>Gammaproteobacteria</taxon>
        <taxon>Oceanospirillales</taxon>
        <taxon>Oceanospirillaceae</taxon>
        <taxon>Marinomonas</taxon>
    </lineage>
</organism>
<dbReference type="PANTHER" id="PTHR43155:SF2">
    <property type="entry name" value="CYCLIC DI-GMP PHOSPHODIESTERASE PA4108"/>
    <property type="match status" value="1"/>
</dbReference>
<dbReference type="Proteomes" id="UP000295729">
    <property type="component" value="Unassembled WGS sequence"/>
</dbReference>
<dbReference type="CDD" id="cd00077">
    <property type="entry name" value="HDc"/>
    <property type="match status" value="1"/>
</dbReference>
<dbReference type="PROSITE" id="PS51832">
    <property type="entry name" value="HD_GYP"/>
    <property type="match status" value="1"/>
</dbReference>
<reference evidence="2 3" key="1">
    <citation type="submission" date="2019-03" db="EMBL/GenBank/DDBJ databases">
        <title>Genomic Encyclopedia of Type Strains, Phase IV (KMG-IV): sequencing the most valuable type-strain genomes for metagenomic binning, comparative biology and taxonomic classification.</title>
        <authorList>
            <person name="Goeker M."/>
        </authorList>
    </citation>
    <scope>NUCLEOTIDE SEQUENCE [LARGE SCALE GENOMIC DNA]</scope>
    <source>
        <strain evidence="2 3">DSM 5604</strain>
    </source>
</reference>
<evidence type="ECO:0000259" key="1">
    <source>
        <dbReference type="PROSITE" id="PS51832"/>
    </source>
</evidence>
<dbReference type="EMBL" id="SNZA01000003">
    <property type="protein sequence ID" value="TDR13214.1"/>
    <property type="molecule type" value="Genomic_DNA"/>
</dbReference>
<dbReference type="SMART" id="SM00471">
    <property type="entry name" value="HDc"/>
    <property type="match status" value="1"/>
</dbReference>
<dbReference type="PANTHER" id="PTHR43155">
    <property type="entry name" value="CYCLIC DI-GMP PHOSPHODIESTERASE PA4108-RELATED"/>
    <property type="match status" value="1"/>
</dbReference>
<dbReference type="RefSeq" id="WP_133562377.1">
    <property type="nucleotide sequence ID" value="NZ_SNZA01000003.1"/>
</dbReference>
<dbReference type="InterPro" id="IPR037522">
    <property type="entry name" value="HD_GYP_dom"/>
</dbReference>
<dbReference type="GO" id="GO:0008081">
    <property type="term" value="F:phosphoric diester hydrolase activity"/>
    <property type="evidence" value="ECO:0007669"/>
    <property type="project" value="UniProtKB-ARBA"/>
</dbReference>
<dbReference type="OrthoDB" id="9816273at2"/>
<dbReference type="Gene3D" id="1.10.3210.10">
    <property type="entry name" value="Hypothetical protein af1432"/>
    <property type="match status" value="1"/>
</dbReference>
<protein>
    <submittedName>
        <fullName evidence="2">HD-GYP domain-containing protein (C-di-GMP phosphodiesterase class II)</fullName>
    </submittedName>
</protein>
<evidence type="ECO:0000313" key="3">
    <source>
        <dbReference type="Proteomes" id="UP000295729"/>
    </source>
</evidence>
<name>A0A4R6X7A5_9GAMM</name>
<gene>
    <name evidence="2" type="ORF">C8D85_2090</name>
</gene>
<comment type="caution">
    <text evidence="2">The sequence shown here is derived from an EMBL/GenBank/DDBJ whole genome shotgun (WGS) entry which is preliminary data.</text>
</comment>
<dbReference type="Pfam" id="PF13487">
    <property type="entry name" value="HD_5"/>
    <property type="match status" value="1"/>
</dbReference>